<reference evidence="3" key="1">
    <citation type="submission" date="2015-07" db="EMBL/GenBank/DDBJ databases">
        <title>Draft genome sequence of the purine-degrading Gottschalkia purinilyticum DSM 1384 (formerly Clostridium purinilyticum).</title>
        <authorList>
            <person name="Poehlein A."/>
            <person name="Schiel-Bengelsdorf B."/>
            <person name="Bengelsdorf F.R."/>
            <person name="Daniel R."/>
            <person name="Duerre P."/>
        </authorList>
    </citation>
    <scope>NUCLEOTIDE SEQUENCE [LARGE SCALE GENOMIC DNA]</scope>
    <source>
        <strain evidence="3">DSM 1384</strain>
    </source>
</reference>
<keyword evidence="1" id="KW-1133">Transmembrane helix</keyword>
<accession>A0A0L0W7Z2</accession>
<evidence type="ECO:0000256" key="1">
    <source>
        <dbReference type="SAM" id="Phobius"/>
    </source>
</evidence>
<sequence length="165" mass="19000">MKISIKSLSIILVLVAVFGIIYFLKFGNNTKLINKQDSILTSKEDKFSIKEFKTDDNNDGEEISFIKFKGVKTLNEIRANKDSVLEIISDFTLSRGEIDWGLVDSDYNVVNSINNESKESRKFKIEKNRTYFLRIYSKNAEGGKGKIKINSNDEVEVIHKETFWD</sequence>
<evidence type="ECO:0000313" key="3">
    <source>
        <dbReference type="Proteomes" id="UP000037267"/>
    </source>
</evidence>
<keyword evidence="1" id="KW-0812">Transmembrane</keyword>
<feature type="transmembrane region" description="Helical" evidence="1">
    <location>
        <begin position="7"/>
        <end position="24"/>
    </location>
</feature>
<name>A0A0L0W7Z2_GOTPU</name>
<dbReference type="Proteomes" id="UP000037267">
    <property type="component" value="Unassembled WGS sequence"/>
</dbReference>
<organism evidence="2 3">
    <name type="scientific">Gottschalkia purinilytica</name>
    <name type="common">Clostridium purinilyticum</name>
    <dbReference type="NCBI Taxonomy" id="1503"/>
    <lineage>
        <taxon>Bacteria</taxon>
        <taxon>Bacillati</taxon>
        <taxon>Bacillota</taxon>
        <taxon>Tissierellia</taxon>
        <taxon>Tissierellales</taxon>
        <taxon>Gottschalkiaceae</taxon>
        <taxon>Gottschalkia</taxon>
    </lineage>
</organism>
<keyword evidence="3" id="KW-1185">Reference proteome</keyword>
<keyword evidence="1" id="KW-0472">Membrane</keyword>
<protein>
    <submittedName>
        <fullName evidence="2">Uncharacterized protein</fullName>
    </submittedName>
</protein>
<dbReference type="EMBL" id="LGSS01000015">
    <property type="protein sequence ID" value="KNF07552.1"/>
    <property type="molecule type" value="Genomic_DNA"/>
</dbReference>
<comment type="caution">
    <text evidence="2">The sequence shown here is derived from an EMBL/GenBank/DDBJ whole genome shotgun (WGS) entry which is preliminary data.</text>
</comment>
<gene>
    <name evidence="2" type="ORF">CLPU_15c00460</name>
</gene>
<evidence type="ECO:0000313" key="2">
    <source>
        <dbReference type="EMBL" id="KNF07552.1"/>
    </source>
</evidence>
<dbReference type="RefSeq" id="WP_050356139.1">
    <property type="nucleotide sequence ID" value="NZ_LGSS01000015.1"/>
</dbReference>
<proteinExistence type="predicted"/>
<dbReference type="AlphaFoldDB" id="A0A0L0W7Z2"/>